<evidence type="ECO:0000313" key="3">
    <source>
        <dbReference type="Proteomes" id="UP000006272"/>
    </source>
</evidence>
<accession>K6GEJ6</accession>
<feature type="signal peptide" evidence="1">
    <location>
        <begin position="1"/>
        <end position="20"/>
    </location>
</feature>
<organism evidence="2 3">
    <name type="scientific">Solidesulfovibrio magneticus str. Maddingley MBC34</name>
    <dbReference type="NCBI Taxonomy" id="1206767"/>
    <lineage>
        <taxon>Bacteria</taxon>
        <taxon>Pseudomonadati</taxon>
        <taxon>Thermodesulfobacteriota</taxon>
        <taxon>Desulfovibrionia</taxon>
        <taxon>Desulfovibrionales</taxon>
        <taxon>Desulfovibrionaceae</taxon>
        <taxon>Solidesulfovibrio</taxon>
    </lineage>
</organism>
<gene>
    <name evidence="2" type="ORF">B193_1777</name>
</gene>
<dbReference type="EMBL" id="ALAO01000134">
    <property type="protein sequence ID" value="EKO39499.1"/>
    <property type="molecule type" value="Genomic_DNA"/>
</dbReference>
<evidence type="ECO:0000256" key="1">
    <source>
        <dbReference type="SAM" id="SignalP"/>
    </source>
</evidence>
<evidence type="ECO:0000313" key="2">
    <source>
        <dbReference type="EMBL" id="EKO39499.1"/>
    </source>
</evidence>
<name>K6GEJ6_9BACT</name>
<sequence>MKTILAALILCLLALSPAHAGQKGIGQPCNSDNSTVDFDTLAQCNGSTLIKAPLMLGAVANPPYASTACDAAKAGMLQYTGGVVQYCNGSAWSTMGSSSGTGGQSMVSGWPDVIVCTDSSNNKEVLYANGMPYNSHYIYRLIANTVGDIKIIFNSDGTYYSNSGADTYDCVTSSMSISTLVANGRAFNFVNGGANGAAAMADGTAGAPGLYFSANTNTGLYRPTTDTLAIATGGTERLRVTATGSVGIGTTTPELNLHVKGIGVRLENSGSTQKWELGYHGTNDFTIFDASTNVSRLFVQATSGNVGIGTTAPNALLNVGVNGAASRQLSLGSWGDLGAGSSGSALFGGNVYYSGGG</sequence>
<dbReference type="AlphaFoldDB" id="K6GEJ6"/>
<feature type="chain" id="PRO_5003891293" evidence="1">
    <location>
        <begin position="21"/>
        <end position="357"/>
    </location>
</feature>
<protein>
    <submittedName>
        <fullName evidence="2">Uncharacterized protein</fullName>
    </submittedName>
</protein>
<reference evidence="2 3" key="1">
    <citation type="submission" date="2012-07" db="EMBL/GenBank/DDBJ databases">
        <title>Draft genome sequence of Desulfovibrio magneticus str. Maddingley MBC34 obtained from a metagenomic sequence of a methanogenic enrichment isolated from coal-seam formation water in Victoria, Australia.</title>
        <authorList>
            <person name="Greenfield P."/>
            <person name="Hendry P."/>
            <person name="Li D."/>
            <person name="Rosewarne C.P."/>
            <person name="Tran-Dinh N."/>
            <person name="Elbourne L.D.H."/>
            <person name="Paulsen I.T."/>
            <person name="Midgley D.J."/>
        </authorList>
    </citation>
    <scope>NUCLEOTIDE SEQUENCE [LARGE SCALE GENOMIC DNA]</scope>
    <source>
        <strain evidence="3">Maddingley MBC34</strain>
    </source>
</reference>
<keyword evidence="1" id="KW-0732">Signal</keyword>
<feature type="non-terminal residue" evidence="2">
    <location>
        <position position="357"/>
    </location>
</feature>
<comment type="caution">
    <text evidence="2">The sequence shown here is derived from an EMBL/GenBank/DDBJ whole genome shotgun (WGS) entry which is preliminary data.</text>
</comment>
<dbReference type="Proteomes" id="UP000006272">
    <property type="component" value="Unassembled WGS sequence"/>
</dbReference>
<proteinExistence type="predicted"/>